<dbReference type="Proteomes" id="UP000238375">
    <property type="component" value="Unassembled WGS sequence"/>
</dbReference>
<comment type="caution">
    <text evidence="2">The sequence shown here is derived from an EMBL/GenBank/DDBJ whole genome shotgun (WGS) entry which is preliminary data.</text>
</comment>
<gene>
    <name evidence="2" type="ORF">CLV58_106265</name>
</gene>
<keyword evidence="3" id="KW-1185">Reference proteome</keyword>
<evidence type="ECO:0000313" key="3">
    <source>
        <dbReference type="Proteomes" id="UP000238375"/>
    </source>
</evidence>
<reference evidence="2 3" key="1">
    <citation type="submission" date="2018-03" db="EMBL/GenBank/DDBJ databases">
        <title>Genomic Encyclopedia of Archaeal and Bacterial Type Strains, Phase II (KMG-II): from individual species to whole genera.</title>
        <authorList>
            <person name="Goeker M."/>
        </authorList>
    </citation>
    <scope>NUCLEOTIDE SEQUENCE [LARGE SCALE GENOMIC DNA]</scope>
    <source>
        <strain evidence="2 3">DSM 28354</strain>
    </source>
</reference>
<accession>A0A2T0T5Y1</accession>
<dbReference type="AlphaFoldDB" id="A0A2T0T5Y1"/>
<organism evidence="2 3">
    <name type="scientific">Spirosoma oryzae</name>
    <dbReference type="NCBI Taxonomy" id="1469603"/>
    <lineage>
        <taxon>Bacteria</taxon>
        <taxon>Pseudomonadati</taxon>
        <taxon>Bacteroidota</taxon>
        <taxon>Cytophagia</taxon>
        <taxon>Cytophagales</taxon>
        <taxon>Cytophagaceae</taxon>
        <taxon>Spirosoma</taxon>
    </lineage>
</organism>
<feature type="signal peptide" evidence="1">
    <location>
        <begin position="1"/>
        <end position="32"/>
    </location>
</feature>
<feature type="chain" id="PRO_5015718185" evidence="1">
    <location>
        <begin position="33"/>
        <end position="197"/>
    </location>
</feature>
<sequence>MARPSILFYKTLSIMKPLLLSLLLGISFAATAQTSTSTYSSTHSQINDNDKTLSIQIDGQRNGQQFAYNRTFNVRGMSRGEKDALKNRVLDSLGLGEAPPTPHQPMQVAQTVRSERDSRTVPVTFTCPTCEGRVKLIVSGPTTITEEFDAPKNKGRFPRTMSLQPGTYYYEYWQNGVQQMHLPFTVKTGQQNEVTVK</sequence>
<dbReference type="EMBL" id="PVTE01000006">
    <property type="protein sequence ID" value="PRY41078.1"/>
    <property type="molecule type" value="Genomic_DNA"/>
</dbReference>
<keyword evidence="1" id="KW-0732">Signal</keyword>
<name>A0A2T0T5Y1_9BACT</name>
<evidence type="ECO:0000313" key="2">
    <source>
        <dbReference type="EMBL" id="PRY41078.1"/>
    </source>
</evidence>
<protein>
    <submittedName>
        <fullName evidence="2">Uncharacterized protein</fullName>
    </submittedName>
</protein>
<evidence type="ECO:0000256" key="1">
    <source>
        <dbReference type="SAM" id="SignalP"/>
    </source>
</evidence>
<proteinExistence type="predicted"/>